<dbReference type="GO" id="GO:0005886">
    <property type="term" value="C:plasma membrane"/>
    <property type="evidence" value="ECO:0007669"/>
    <property type="project" value="TreeGrafter"/>
</dbReference>
<dbReference type="GO" id="GO:0090313">
    <property type="term" value="P:regulation of protein targeting to membrane"/>
    <property type="evidence" value="ECO:0007669"/>
    <property type="project" value="TreeGrafter"/>
</dbReference>
<protein>
    <submittedName>
        <fullName evidence="3">Uncharacterized protein</fullName>
    </submittedName>
</protein>
<dbReference type="PANTHER" id="PTHR30441:SF8">
    <property type="entry name" value="DUF748 DOMAIN-CONTAINING PROTEIN"/>
    <property type="match status" value="1"/>
</dbReference>
<dbReference type="RefSeq" id="WP_129922287.1">
    <property type="nucleotide sequence ID" value="NZ_SEWE01000042.1"/>
</dbReference>
<proteinExistence type="predicted"/>
<evidence type="ECO:0000313" key="4">
    <source>
        <dbReference type="Proteomes" id="UP000294155"/>
    </source>
</evidence>
<dbReference type="AlphaFoldDB" id="A0A4Q5LA64"/>
<keyword evidence="2" id="KW-1133">Transmembrane helix</keyword>
<evidence type="ECO:0000256" key="1">
    <source>
        <dbReference type="SAM" id="MobiDB-lite"/>
    </source>
</evidence>
<feature type="transmembrane region" description="Helical" evidence="2">
    <location>
        <begin position="7"/>
        <end position="28"/>
    </location>
</feature>
<evidence type="ECO:0000256" key="2">
    <source>
        <dbReference type="SAM" id="Phobius"/>
    </source>
</evidence>
<comment type="caution">
    <text evidence="3">The sequence shown here is derived from an EMBL/GenBank/DDBJ whole genome shotgun (WGS) entry which is preliminary data.</text>
</comment>
<name>A0A4Q5LA64_9BACT</name>
<evidence type="ECO:0000313" key="3">
    <source>
        <dbReference type="EMBL" id="RYU77820.1"/>
    </source>
</evidence>
<dbReference type="InterPro" id="IPR052894">
    <property type="entry name" value="AsmA-related"/>
</dbReference>
<accession>A0A4Q5LA64</accession>
<sequence>MKNFKKIFYSVLLTTVLVLGGGILGVWLGQDKLIALFVQEVNRHLRTPVRVGRLQVSVVDAFPRVAITLHDVVVLGSLPHDTTALARARRLYCAFDAWDVLAGRYRIRSLTLTDGLVQVRHDAQGQPNYAIFRPDSTQTDAKPLAFALETVQLERVGVIYDNPAHQHRYTLHAHDVRAALTLTDRRIAIQAAGRTRIDAIRVGPDDYFRRKEVTLNTRLQVDRSAHVLTIEPSALNIGKGAYTLAGRIGYGQAVTELDLKLNGQHTDLQSVAALLPARLARRLSQYRSRGDVYFGGTVQSVAGGKSPRIAVQFGCRDVSFYHPQYQESVEHVFVEGSFTNGAARSARTTALTLNKLRGTLRGRPFSGSLRYENLLDPTVRLAIRADLDVAHLLRFFPVAAVRKASGQAQLALQLAGNLRQFRARPASAAGQSAGELTLRGVSIELRDYSQPLHGLSGNFLLRRNDVAVTNFTGRMGRSDFQLSGFFKNALGWLLLPGQPLLVEADVESRVLDLDELLSVKRAPSATVGRQPAGRPGGYALEVPPSLALDLDAHVRQVRFRRFRGRQLRGTVRLRQQVVSTPGLSVAAAGGQATLRGTLDARRPELLKATTSASCSQLALDSLFYVFEDFGQTFITARHLRGTLTASAESDIYFDRALQPLTDRLEAEVKATVRNGELNNFAPLQKLSMVASREQLRHLRFAQLTNSIYIQSRTVYLPEMEIRSNVRTASVLRVTGTHTFDQQMDYHLSIPILPGLLRRPSINGEVATGPTILLAVQGNEDNFRVSVDRSRTQTARRPLPAPGSRPAAEGATAQATPDPAAPVPAAPKKLFEVKKPDKKPAQPQPDQYFDF</sequence>
<dbReference type="PANTHER" id="PTHR30441">
    <property type="entry name" value="DUF748 DOMAIN-CONTAINING PROTEIN"/>
    <property type="match status" value="1"/>
</dbReference>
<dbReference type="EMBL" id="SEWE01000042">
    <property type="protein sequence ID" value="RYU77820.1"/>
    <property type="molecule type" value="Genomic_DNA"/>
</dbReference>
<feature type="region of interest" description="Disordered" evidence="1">
    <location>
        <begin position="787"/>
        <end position="850"/>
    </location>
</feature>
<dbReference type="Proteomes" id="UP000294155">
    <property type="component" value="Unassembled WGS sequence"/>
</dbReference>
<organism evidence="3 4">
    <name type="scientific">Hymenobacter persicinus</name>
    <dbReference type="NCBI Taxonomy" id="2025506"/>
    <lineage>
        <taxon>Bacteria</taxon>
        <taxon>Pseudomonadati</taxon>
        <taxon>Bacteroidota</taxon>
        <taxon>Cytophagia</taxon>
        <taxon>Cytophagales</taxon>
        <taxon>Hymenobacteraceae</taxon>
        <taxon>Hymenobacter</taxon>
    </lineage>
</organism>
<keyword evidence="4" id="KW-1185">Reference proteome</keyword>
<keyword evidence="2" id="KW-0812">Transmembrane</keyword>
<feature type="compositionally biased region" description="Basic and acidic residues" evidence="1">
    <location>
        <begin position="828"/>
        <end position="839"/>
    </location>
</feature>
<keyword evidence="2" id="KW-0472">Membrane</keyword>
<dbReference type="OrthoDB" id="1489065at2"/>
<gene>
    <name evidence="3" type="ORF">EWM57_16630</name>
</gene>
<reference evidence="3 4" key="1">
    <citation type="submission" date="2019-02" db="EMBL/GenBank/DDBJ databases">
        <title>Bacterial novel species isolated from soil.</title>
        <authorList>
            <person name="Jung H.-Y."/>
        </authorList>
    </citation>
    <scope>NUCLEOTIDE SEQUENCE [LARGE SCALE GENOMIC DNA]</scope>
    <source>
        <strain evidence="3 4">1-3-3-3</strain>
    </source>
</reference>